<dbReference type="EC" id="1.14.11.-" evidence="2"/>
<dbReference type="InterPro" id="IPR037151">
    <property type="entry name" value="AlkB-like_sf"/>
</dbReference>
<dbReference type="SUPFAM" id="SSF51197">
    <property type="entry name" value="Clavaminate synthase-like"/>
    <property type="match status" value="1"/>
</dbReference>
<dbReference type="eggNOG" id="KOG3959">
    <property type="taxonomic scope" value="Eukaryota"/>
</dbReference>
<organism evidence="2 3">
    <name type="scientific">Drosophila virilis</name>
    <name type="common">Fruit fly</name>
    <dbReference type="NCBI Taxonomy" id="7244"/>
    <lineage>
        <taxon>Eukaryota</taxon>
        <taxon>Metazoa</taxon>
        <taxon>Ecdysozoa</taxon>
        <taxon>Arthropoda</taxon>
        <taxon>Hexapoda</taxon>
        <taxon>Insecta</taxon>
        <taxon>Pterygota</taxon>
        <taxon>Neoptera</taxon>
        <taxon>Endopterygota</taxon>
        <taxon>Diptera</taxon>
        <taxon>Brachycera</taxon>
        <taxon>Muscomorpha</taxon>
        <taxon>Ephydroidea</taxon>
        <taxon>Drosophilidae</taxon>
        <taxon>Drosophila</taxon>
    </lineage>
</organism>
<sequence>MNTLRPCGCKGVRTCLTCEQDYQIDKPSLQQQLQQLESWSYCAQCERLYAGWDTQAVQAAHPDHNLAESLPLPGILVQEQFITRAEGAQLMSDLDALPWAISQSGRRKQNYGPKTNFKKRRLQLGAFEGFPAATRFVQQRFESVPLLRNFQTIEQCSLEYDPSKGASIDPHVDDCWIWGERVVTVNCLGDAVLTLNLYEEQQANKYNLDLVQQYKAQLLAPLLSPDQLAAYKGKVLRIPMPNLSLIVLYGPARYQFEHAVLREDVDERRVCIAYREFTPMYIDGLDKQQGDVVREKSHLFWSLKAN</sequence>
<dbReference type="PANTHER" id="PTHR12463:SF0">
    <property type="entry name" value="ALPHA-KETOGLUTARATE-DEPENDENT DIOXYGENASE ALKB HOMOLOG 4"/>
    <property type="match status" value="1"/>
</dbReference>
<comment type="cofactor">
    <cofactor evidence="1">
        <name>Fe(2+)</name>
        <dbReference type="ChEBI" id="CHEBI:29033"/>
    </cofactor>
</comment>
<dbReference type="EMBL" id="CH940649">
    <property type="protein sequence ID" value="KRF81070.1"/>
    <property type="molecule type" value="Genomic_DNA"/>
</dbReference>
<proteinExistence type="predicted"/>
<dbReference type="GO" id="GO:0070988">
    <property type="term" value="P:demethylation"/>
    <property type="evidence" value="ECO:0007669"/>
    <property type="project" value="InterPro"/>
</dbReference>
<name>A0A0Q9WJH2_DROVI</name>
<dbReference type="InterPro" id="IPR032857">
    <property type="entry name" value="ALKBH4"/>
</dbReference>
<dbReference type="GO" id="GO:0032451">
    <property type="term" value="F:demethylase activity"/>
    <property type="evidence" value="ECO:0007669"/>
    <property type="project" value="TreeGrafter"/>
</dbReference>
<gene>
    <name evidence="2" type="primary">Dvir\GJ13536</name>
    <name evidence="2" type="ORF">Dvir_GJ13536</name>
</gene>
<dbReference type="GO" id="GO:0016491">
    <property type="term" value="F:oxidoreductase activity"/>
    <property type="evidence" value="ECO:0007669"/>
    <property type="project" value="UniProtKB-KW"/>
</dbReference>
<dbReference type="FunCoup" id="A0A0Q9WJH2">
    <property type="interactions" value="1422"/>
</dbReference>
<dbReference type="OMA" id="MNTLRPC"/>
<evidence type="ECO:0000313" key="3">
    <source>
        <dbReference type="Proteomes" id="UP000008792"/>
    </source>
</evidence>
<dbReference type="Gene3D" id="2.60.120.590">
    <property type="entry name" value="Alpha-ketoglutarate-dependent dioxygenase AlkB-like"/>
    <property type="match status" value="1"/>
</dbReference>
<evidence type="ECO:0000256" key="1">
    <source>
        <dbReference type="ARBA" id="ARBA00001954"/>
    </source>
</evidence>
<dbReference type="STRING" id="7244.A0A0Q9WJH2"/>
<dbReference type="OrthoDB" id="442860at2759"/>
<evidence type="ECO:0000313" key="2">
    <source>
        <dbReference type="EMBL" id="KRF81070.1"/>
    </source>
</evidence>
<dbReference type="PhylomeDB" id="A0A0Q9WJH2"/>
<dbReference type="AlphaFoldDB" id="A0A0Q9WJH2"/>
<reference evidence="2 3" key="1">
    <citation type="journal article" date="2007" name="Nature">
        <title>Evolution of genes and genomes on the Drosophila phylogeny.</title>
        <authorList>
            <consortium name="Drosophila 12 Genomes Consortium"/>
            <person name="Clark A.G."/>
            <person name="Eisen M.B."/>
            <person name="Smith D.R."/>
            <person name="Bergman C.M."/>
            <person name="Oliver B."/>
            <person name="Markow T.A."/>
            <person name="Kaufman T.C."/>
            <person name="Kellis M."/>
            <person name="Gelbart W."/>
            <person name="Iyer V.N."/>
            <person name="Pollard D.A."/>
            <person name="Sackton T.B."/>
            <person name="Larracuente A.M."/>
            <person name="Singh N.D."/>
            <person name="Abad J.P."/>
            <person name="Abt D.N."/>
            <person name="Adryan B."/>
            <person name="Aguade M."/>
            <person name="Akashi H."/>
            <person name="Anderson W.W."/>
            <person name="Aquadro C.F."/>
            <person name="Ardell D.H."/>
            <person name="Arguello R."/>
            <person name="Artieri C.G."/>
            <person name="Barbash D.A."/>
            <person name="Barker D."/>
            <person name="Barsanti P."/>
            <person name="Batterham P."/>
            <person name="Batzoglou S."/>
            <person name="Begun D."/>
            <person name="Bhutkar A."/>
            <person name="Blanco E."/>
            <person name="Bosak S.A."/>
            <person name="Bradley R.K."/>
            <person name="Brand A.D."/>
            <person name="Brent M.R."/>
            <person name="Brooks A.N."/>
            <person name="Brown R.H."/>
            <person name="Butlin R.K."/>
            <person name="Caggese C."/>
            <person name="Calvi B.R."/>
            <person name="Bernardo de Carvalho A."/>
            <person name="Caspi A."/>
            <person name="Castrezana S."/>
            <person name="Celniker S.E."/>
            <person name="Chang J.L."/>
            <person name="Chapple C."/>
            <person name="Chatterji S."/>
            <person name="Chinwalla A."/>
            <person name="Civetta A."/>
            <person name="Clifton S.W."/>
            <person name="Comeron J.M."/>
            <person name="Costello J.C."/>
            <person name="Coyne J.A."/>
            <person name="Daub J."/>
            <person name="David R.G."/>
            <person name="Delcher A.L."/>
            <person name="Delehaunty K."/>
            <person name="Do C.B."/>
            <person name="Ebling H."/>
            <person name="Edwards K."/>
            <person name="Eickbush T."/>
            <person name="Evans J.D."/>
            <person name="Filipski A."/>
            <person name="Findeiss S."/>
            <person name="Freyhult E."/>
            <person name="Fulton L."/>
            <person name="Fulton R."/>
            <person name="Garcia A.C."/>
            <person name="Gardiner A."/>
            <person name="Garfield D.A."/>
            <person name="Garvin B.E."/>
            <person name="Gibson G."/>
            <person name="Gilbert D."/>
            <person name="Gnerre S."/>
            <person name="Godfrey J."/>
            <person name="Good R."/>
            <person name="Gotea V."/>
            <person name="Gravely B."/>
            <person name="Greenberg A.J."/>
            <person name="Griffiths-Jones S."/>
            <person name="Gross S."/>
            <person name="Guigo R."/>
            <person name="Gustafson E.A."/>
            <person name="Haerty W."/>
            <person name="Hahn M.W."/>
            <person name="Halligan D.L."/>
            <person name="Halpern A.L."/>
            <person name="Halter G.M."/>
            <person name="Han M.V."/>
            <person name="Heger A."/>
            <person name="Hillier L."/>
            <person name="Hinrichs A.S."/>
            <person name="Holmes I."/>
            <person name="Hoskins R.A."/>
            <person name="Hubisz M.J."/>
            <person name="Hultmark D."/>
            <person name="Huntley M.A."/>
            <person name="Jaffe D.B."/>
            <person name="Jagadeeshan S."/>
            <person name="Jeck W.R."/>
            <person name="Johnson J."/>
            <person name="Jones C.D."/>
            <person name="Jordan W.C."/>
            <person name="Karpen G.H."/>
            <person name="Kataoka E."/>
            <person name="Keightley P.D."/>
            <person name="Kheradpour P."/>
            <person name="Kirkness E.F."/>
            <person name="Koerich L.B."/>
            <person name="Kristiansen K."/>
            <person name="Kudrna D."/>
            <person name="Kulathinal R.J."/>
            <person name="Kumar S."/>
            <person name="Kwok R."/>
            <person name="Lander E."/>
            <person name="Langley C.H."/>
            <person name="Lapoint R."/>
            <person name="Lazzaro B.P."/>
            <person name="Lee S.J."/>
            <person name="Levesque L."/>
            <person name="Li R."/>
            <person name="Lin C.F."/>
            <person name="Lin M.F."/>
            <person name="Lindblad-Toh K."/>
            <person name="Llopart A."/>
            <person name="Long M."/>
            <person name="Low L."/>
            <person name="Lozovsky E."/>
            <person name="Lu J."/>
            <person name="Luo M."/>
            <person name="Machado C.A."/>
            <person name="Makalowski W."/>
            <person name="Marzo M."/>
            <person name="Matsuda M."/>
            <person name="Matzkin L."/>
            <person name="McAllister B."/>
            <person name="McBride C.S."/>
            <person name="McKernan B."/>
            <person name="McKernan K."/>
            <person name="Mendez-Lago M."/>
            <person name="Minx P."/>
            <person name="Mollenhauer M.U."/>
            <person name="Montooth K."/>
            <person name="Mount S.M."/>
            <person name="Mu X."/>
            <person name="Myers E."/>
            <person name="Negre B."/>
            <person name="Newfeld S."/>
            <person name="Nielsen R."/>
            <person name="Noor M.A."/>
            <person name="O'Grady P."/>
            <person name="Pachter L."/>
            <person name="Papaceit M."/>
            <person name="Parisi M.J."/>
            <person name="Parisi M."/>
            <person name="Parts L."/>
            <person name="Pedersen J.S."/>
            <person name="Pesole G."/>
            <person name="Phillippy A.M."/>
            <person name="Ponting C.P."/>
            <person name="Pop M."/>
            <person name="Porcelli D."/>
            <person name="Powell J.R."/>
            <person name="Prohaska S."/>
            <person name="Pruitt K."/>
            <person name="Puig M."/>
            <person name="Quesneville H."/>
            <person name="Ram K.R."/>
            <person name="Rand D."/>
            <person name="Rasmussen M.D."/>
            <person name="Reed L.K."/>
            <person name="Reenan R."/>
            <person name="Reily A."/>
            <person name="Remington K.A."/>
            <person name="Rieger T.T."/>
            <person name="Ritchie M.G."/>
            <person name="Robin C."/>
            <person name="Rogers Y.H."/>
            <person name="Rohde C."/>
            <person name="Rozas J."/>
            <person name="Rubenfield M.J."/>
            <person name="Ruiz A."/>
            <person name="Russo S."/>
            <person name="Salzberg S.L."/>
            <person name="Sanchez-Gracia A."/>
            <person name="Saranga D.J."/>
            <person name="Sato H."/>
            <person name="Schaeffer S.W."/>
            <person name="Schatz M.C."/>
            <person name="Schlenke T."/>
            <person name="Schwartz R."/>
            <person name="Segarra C."/>
            <person name="Singh R.S."/>
            <person name="Sirot L."/>
            <person name="Sirota M."/>
            <person name="Sisneros N.B."/>
            <person name="Smith C.D."/>
            <person name="Smith T.F."/>
            <person name="Spieth J."/>
            <person name="Stage D.E."/>
            <person name="Stark A."/>
            <person name="Stephan W."/>
            <person name="Strausberg R.L."/>
            <person name="Strempel S."/>
            <person name="Sturgill D."/>
            <person name="Sutton G."/>
            <person name="Sutton G.G."/>
            <person name="Tao W."/>
            <person name="Teichmann S."/>
            <person name="Tobari Y.N."/>
            <person name="Tomimura Y."/>
            <person name="Tsolas J.M."/>
            <person name="Valente V.L."/>
            <person name="Venter E."/>
            <person name="Venter J.C."/>
            <person name="Vicario S."/>
            <person name="Vieira F.G."/>
            <person name="Vilella A.J."/>
            <person name="Villasante A."/>
            <person name="Walenz B."/>
            <person name="Wang J."/>
            <person name="Wasserman M."/>
            <person name="Watts T."/>
            <person name="Wilson D."/>
            <person name="Wilson R.K."/>
            <person name="Wing R.A."/>
            <person name="Wolfner M.F."/>
            <person name="Wong A."/>
            <person name="Wong G.K."/>
            <person name="Wu C.I."/>
            <person name="Wu G."/>
            <person name="Yamamoto D."/>
            <person name="Yang H.P."/>
            <person name="Yang S.P."/>
            <person name="Yorke J.A."/>
            <person name="Yoshida K."/>
            <person name="Zdobnov E."/>
            <person name="Zhang P."/>
            <person name="Zhang Y."/>
            <person name="Zimin A.V."/>
            <person name="Baldwin J."/>
            <person name="Abdouelleil A."/>
            <person name="Abdulkadir J."/>
            <person name="Abebe A."/>
            <person name="Abera B."/>
            <person name="Abreu J."/>
            <person name="Acer S.C."/>
            <person name="Aftuck L."/>
            <person name="Alexander A."/>
            <person name="An P."/>
            <person name="Anderson E."/>
            <person name="Anderson S."/>
            <person name="Arachi H."/>
            <person name="Azer M."/>
            <person name="Bachantsang P."/>
            <person name="Barry A."/>
            <person name="Bayul T."/>
            <person name="Berlin A."/>
            <person name="Bessette D."/>
            <person name="Bloom T."/>
            <person name="Blye J."/>
            <person name="Boguslavskiy L."/>
            <person name="Bonnet C."/>
            <person name="Boukhgalter B."/>
            <person name="Bourzgui I."/>
            <person name="Brown A."/>
            <person name="Cahill P."/>
            <person name="Channer S."/>
            <person name="Cheshatsang Y."/>
            <person name="Chuda L."/>
            <person name="Citroen M."/>
            <person name="Collymore A."/>
            <person name="Cooke P."/>
            <person name="Costello M."/>
            <person name="D'Aco K."/>
            <person name="Daza R."/>
            <person name="De Haan G."/>
            <person name="DeGray S."/>
            <person name="DeMaso C."/>
            <person name="Dhargay N."/>
            <person name="Dooley K."/>
            <person name="Dooley E."/>
            <person name="Doricent M."/>
            <person name="Dorje P."/>
            <person name="Dorjee K."/>
            <person name="Dupes A."/>
            <person name="Elong R."/>
            <person name="Falk J."/>
            <person name="Farina A."/>
            <person name="Faro S."/>
            <person name="Ferguson D."/>
            <person name="Fisher S."/>
            <person name="Foley C.D."/>
            <person name="Franke A."/>
            <person name="Friedrich D."/>
            <person name="Gadbois L."/>
            <person name="Gearin G."/>
            <person name="Gearin C.R."/>
            <person name="Giannoukos G."/>
            <person name="Goode T."/>
            <person name="Graham J."/>
            <person name="Grandbois E."/>
            <person name="Grewal S."/>
            <person name="Gyaltsen K."/>
            <person name="Hafez N."/>
            <person name="Hagos B."/>
            <person name="Hall J."/>
            <person name="Henson C."/>
            <person name="Hollinger A."/>
            <person name="Honan T."/>
            <person name="Huard M.D."/>
            <person name="Hughes L."/>
            <person name="Hurhula B."/>
            <person name="Husby M.E."/>
            <person name="Kamat A."/>
            <person name="Kanga B."/>
            <person name="Kashin S."/>
            <person name="Khazanovich D."/>
            <person name="Kisner P."/>
            <person name="Lance K."/>
            <person name="Lara M."/>
            <person name="Lee W."/>
            <person name="Lennon N."/>
            <person name="Letendre F."/>
            <person name="LeVine R."/>
            <person name="Lipovsky A."/>
            <person name="Liu X."/>
            <person name="Liu J."/>
            <person name="Liu S."/>
            <person name="Lokyitsang T."/>
            <person name="Lokyitsang Y."/>
            <person name="Lubonja R."/>
            <person name="Lui A."/>
            <person name="MacDonald P."/>
            <person name="Magnisalis V."/>
            <person name="Maru K."/>
            <person name="Matthews C."/>
            <person name="McCusker W."/>
            <person name="McDonough S."/>
            <person name="Mehta T."/>
            <person name="Meldrim J."/>
            <person name="Meneus L."/>
            <person name="Mihai O."/>
            <person name="Mihalev A."/>
            <person name="Mihova T."/>
            <person name="Mittelman R."/>
            <person name="Mlenga V."/>
            <person name="Montmayeur A."/>
            <person name="Mulrain L."/>
            <person name="Navidi A."/>
            <person name="Naylor J."/>
            <person name="Negash T."/>
            <person name="Nguyen T."/>
            <person name="Nguyen N."/>
            <person name="Nicol R."/>
            <person name="Norbu C."/>
            <person name="Norbu N."/>
            <person name="Novod N."/>
            <person name="O'Neill B."/>
            <person name="Osman S."/>
            <person name="Markiewicz E."/>
            <person name="Oyono O.L."/>
            <person name="Patti C."/>
            <person name="Phunkhang P."/>
            <person name="Pierre F."/>
            <person name="Priest M."/>
            <person name="Raghuraman S."/>
            <person name="Rege F."/>
            <person name="Reyes R."/>
            <person name="Rise C."/>
            <person name="Rogov P."/>
            <person name="Ross K."/>
            <person name="Ryan E."/>
            <person name="Settipalli S."/>
            <person name="Shea T."/>
            <person name="Sherpa N."/>
            <person name="Shi L."/>
            <person name="Shih D."/>
            <person name="Sparrow T."/>
            <person name="Spaulding J."/>
            <person name="Stalker J."/>
            <person name="Stange-Thomann N."/>
            <person name="Stavropoulos S."/>
            <person name="Stone C."/>
            <person name="Strader C."/>
            <person name="Tesfaye S."/>
            <person name="Thomson T."/>
            <person name="Thoulutsang Y."/>
            <person name="Thoulutsang D."/>
            <person name="Topham K."/>
            <person name="Topping I."/>
            <person name="Tsamla T."/>
            <person name="Vassiliev H."/>
            <person name="Vo A."/>
            <person name="Wangchuk T."/>
            <person name="Wangdi T."/>
            <person name="Weiand M."/>
            <person name="Wilkinson J."/>
            <person name="Wilson A."/>
            <person name="Yadav S."/>
            <person name="Young G."/>
            <person name="Yu Q."/>
            <person name="Zembek L."/>
            <person name="Zhong D."/>
            <person name="Zimmer A."/>
            <person name="Zwirko Z."/>
            <person name="Jaffe D.B."/>
            <person name="Alvarez P."/>
            <person name="Brockman W."/>
            <person name="Butler J."/>
            <person name="Chin C."/>
            <person name="Gnerre S."/>
            <person name="Grabherr M."/>
            <person name="Kleber M."/>
            <person name="Mauceli E."/>
            <person name="MacCallum I."/>
        </authorList>
    </citation>
    <scope>NUCLEOTIDE SEQUENCE [LARGE SCALE GENOMIC DNA]</scope>
    <source>
        <strain evidence="3">Tucson 15010-1051.87</strain>
    </source>
</reference>
<accession>A0A0Q9WJH2</accession>
<dbReference type="PANTHER" id="PTHR12463">
    <property type="entry name" value="OXYGENASE-RELATED"/>
    <property type="match status" value="1"/>
</dbReference>
<keyword evidence="3" id="KW-1185">Reference proteome</keyword>
<dbReference type="Proteomes" id="UP000008792">
    <property type="component" value="Unassembled WGS sequence"/>
</dbReference>
<dbReference type="InParanoid" id="A0A0Q9WJH2"/>
<protein>
    <submittedName>
        <fullName evidence="2">Uncharacterized protein, isoform B</fullName>
        <ecNumber evidence="2">1.14.11.-</ecNumber>
    </submittedName>
</protein>
<keyword evidence="2" id="KW-0560">Oxidoreductase</keyword>